<comment type="caution">
    <text evidence="3">The sequence shown here is derived from an EMBL/GenBank/DDBJ whole genome shotgun (WGS) entry which is preliminary data.</text>
</comment>
<feature type="non-terminal residue" evidence="3">
    <location>
        <position position="272"/>
    </location>
</feature>
<dbReference type="EMBL" id="RFFJ01000317">
    <property type="protein sequence ID" value="RMI27726.1"/>
    <property type="molecule type" value="Genomic_DNA"/>
</dbReference>
<dbReference type="RefSeq" id="WP_158621581.1">
    <property type="nucleotide sequence ID" value="NZ_RFFJ01000317.1"/>
</dbReference>
<evidence type="ECO:0000256" key="2">
    <source>
        <dbReference type="SAM" id="Phobius"/>
    </source>
</evidence>
<feature type="transmembrane region" description="Helical" evidence="2">
    <location>
        <begin position="114"/>
        <end position="135"/>
    </location>
</feature>
<reference evidence="3 4" key="1">
    <citation type="submission" date="2018-10" db="EMBL/GenBank/DDBJ databases">
        <title>Isolation, diversity and antifungal activity of actinobacteria from wheat.</title>
        <authorList>
            <person name="Han C."/>
        </authorList>
    </citation>
    <scope>NUCLEOTIDE SEQUENCE [LARGE SCALE GENOMIC DNA]</scope>
    <source>
        <strain evidence="3 4">NEAU-YY642</strain>
    </source>
</reference>
<feature type="region of interest" description="Disordered" evidence="1">
    <location>
        <begin position="1"/>
        <end position="45"/>
    </location>
</feature>
<feature type="compositionally biased region" description="Pro residues" evidence="1">
    <location>
        <begin position="32"/>
        <end position="43"/>
    </location>
</feature>
<feature type="transmembrane region" description="Helical" evidence="2">
    <location>
        <begin position="72"/>
        <end position="93"/>
    </location>
</feature>
<sequence>MTTVSPPPSPSESSPARGSAKPAVSWLAPAPTRVPPPEAPEAPPVRRGPLAGALLIGAALDAYVFARHGAKPGVLLLLGLGLGFALFHSRFGFTSAWRQLIAVGNGAGLRAHTLLLGTTATLFALIIGTGTGLFGSEPAPSAGSLGVGLLVGAFVFAIGMQLGGACASGTLFAVGSGQTSVVLTLGGFILGSTLAAWQFDLWNDLPALDPVVLSDHVGWFGSWGITVLALAAIYGLTRLVQRRRTPPPTGAVPTARGVARRALRGSWPLAAG</sequence>
<dbReference type="AlphaFoldDB" id="A0A3M2KSS7"/>
<protein>
    <submittedName>
        <fullName evidence="3">YeeE/YedE family protein</fullName>
    </submittedName>
</protein>
<keyword evidence="2" id="KW-0472">Membrane</keyword>
<feature type="transmembrane region" description="Helical" evidence="2">
    <location>
        <begin position="219"/>
        <end position="237"/>
    </location>
</feature>
<gene>
    <name evidence="3" type="ORF">EBN88_28915</name>
</gene>
<accession>A0A3M2KSS7</accession>
<keyword evidence="2" id="KW-0812">Transmembrane</keyword>
<organism evidence="3 4">
    <name type="scientific">Streptomyces triticirhizae</name>
    <dbReference type="NCBI Taxonomy" id="2483353"/>
    <lineage>
        <taxon>Bacteria</taxon>
        <taxon>Bacillati</taxon>
        <taxon>Actinomycetota</taxon>
        <taxon>Actinomycetes</taxon>
        <taxon>Kitasatosporales</taxon>
        <taxon>Streptomycetaceae</taxon>
        <taxon>Streptomyces</taxon>
    </lineage>
</organism>
<evidence type="ECO:0000313" key="3">
    <source>
        <dbReference type="EMBL" id="RMI27726.1"/>
    </source>
</evidence>
<feature type="transmembrane region" description="Helical" evidence="2">
    <location>
        <begin position="147"/>
        <end position="174"/>
    </location>
</feature>
<feature type="compositionally biased region" description="Pro residues" evidence="1">
    <location>
        <begin position="1"/>
        <end position="10"/>
    </location>
</feature>
<evidence type="ECO:0000256" key="1">
    <source>
        <dbReference type="SAM" id="MobiDB-lite"/>
    </source>
</evidence>
<dbReference type="Pfam" id="PF04143">
    <property type="entry name" value="Sulf_transp"/>
    <property type="match status" value="1"/>
</dbReference>
<keyword evidence="2" id="KW-1133">Transmembrane helix</keyword>
<proteinExistence type="predicted"/>
<feature type="transmembrane region" description="Helical" evidence="2">
    <location>
        <begin position="181"/>
        <end position="199"/>
    </location>
</feature>
<name>A0A3M2KSS7_9ACTN</name>
<dbReference type="InterPro" id="IPR007272">
    <property type="entry name" value="Sulf_transp_TsuA/YedE"/>
</dbReference>
<keyword evidence="4" id="KW-1185">Reference proteome</keyword>
<evidence type="ECO:0000313" key="4">
    <source>
        <dbReference type="Proteomes" id="UP000278673"/>
    </source>
</evidence>
<dbReference type="Proteomes" id="UP000278673">
    <property type="component" value="Unassembled WGS sequence"/>
</dbReference>